<evidence type="ECO:0000256" key="1">
    <source>
        <dbReference type="SAM" id="MobiDB-lite"/>
    </source>
</evidence>
<feature type="compositionally biased region" description="Basic residues" evidence="1">
    <location>
        <begin position="28"/>
        <end position="43"/>
    </location>
</feature>
<name>A0A0G4F4N8_VITBC</name>
<protein>
    <submittedName>
        <fullName evidence="2">Uncharacterized protein</fullName>
    </submittedName>
</protein>
<dbReference type="EMBL" id="CDMY01000372">
    <property type="protein sequence ID" value="CEM06892.1"/>
    <property type="molecule type" value="Genomic_DNA"/>
</dbReference>
<keyword evidence="3" id="KW-1185">Reference proteome</keyword>
<dbReference type="VEuPathDB" id="CryptoDB:Vbra_1315"/>
<feature type="region of interest" description="Disordered" evidence="1">
    <location>
        <begin position="115"/>
        <end position="150"/>
    </location>
</feature>
<feature type="compositionally biased region" description="Basic and acidic residues" evidence="1">
    <location>
        <begin position="135"/>
        <end position="148"/>
    </location>
</feature>
<feature type="region of interest" description="Disordered" evidence="1">
    <location>
        <begin position="487"/>
        <end position="521"/>
    </location>
</feature>
<gene>
    <name evidence="2" type="ORF">Vbra_1315</name>
</gene>
<proteinExistence type="predicted"/>
<evidence type="ECO:0000313" key="2">
    <source>
        <dbReference type="EMBL" id="CEM06892.1"/>
    </source>
</evidence>
<organism evidence="2 3">
    <name type="scientific">Vitrella brassicaformis (strain CCMP3155)</name>
    <dbReference type="NCBI Taxonomy" id="1169540"/>
    <lineage>
        <taxon>Eukaryota</taxon>
        <taxon>Sar</taxon>
        <taxon>Alveolata</taxon>
        <taxon>Colpodellida</taxon>
        <taxon>Vitrellaceae</taxon>
        <taxon>Vitrella</taxon>
    </lineage>
</organism>
<dbReference type="AlphaFoldDB" id="A0A0G4F4N8"/>
<evidence type="ECO:0000313" key="3">
    <source>
        <dbReference type="Proteomes" id="UP000041254"/>
    </source>
</evidence>
<feature type="region of interest" description="Disordered" evidence="1">
    <location>
        <begin position="544"/>
        <end position="573"/>
    </location>
</feature>
<feature type="region of interest" description="Disordered" evidence="1">
    <location>
        <begin position="623"/>
        <end position="672"/>
    </location>
</feature>
<accession>A0A0G4F4N8</accession>
<reference evidence="2 3" key="1">
    <citation type="submission" date="2014-11" db="EMBL/GenBank/DDBJ databases">
        <authorList>
            <person name="Zhu J."/>
            <person name="Qi W."/>
            <person name="Song R."/>
        </authorList>
    </citation>
    <scope>NUCLEOTIDE SEQUENCE [LARGE SCALE GENOMIC DNA]</scope>
</reference>
<dbReference type="Proteomes" id="UP000041254">
    <property type="component" value="Unassembled WGS sequence"/>
</dbReference>
<sequence>MWLIPRTLEGLPAPRSPFSNVRSAATAAKRKPSPGTTRKKPSPQKKDDHQSDELSDEEGLYESARFVRVDVDASGWQAERRQPRPDKDFWHRKGLLEWVQARDSQLTHLTTQSAAAAGSCSSESADKNWNPGWSHRHDDPANTRADDHHHHHAMVDEELELDRGWDYEDKWHSTAATMLADPNNRHGPLAPHAGIANVFLPDLDRWKPVRMLSAQQLAEASLWALGSEPERGDRALWQEIAARAEFISVSLNGAQLVAVLRGVSEASLVHGLQCPSLFHKCTEQIVANLGSLSLSDLTVLAHCYATLSQIPRGALHVIALAYVDRLACDATQPPPALTLRLLAAFQKAQVKLDVLKGAFTLLQQQLPEVMSDPRHTIAALESYLQLEAKHPTFIHRLLSSTTALDLDRHLLPSQLGTTFGSHQKDLLGGPLTSPTTATTAIQVSSSTGSSPLVSIVSMAPADVCSFLAVLGAVRAPRLYRQLREGAAATLQTHDRPSADTDADSGEAEMLSMPDEPPPIARTDDIRQRIEATRWSLRDTTVGLGAAAGGEVPSTSDPPSAGVDQATRVRTEQDEQAVIERRRRNSANMKAFAVVARELLAKGVARFGQAFQVDMAAPLGADEGPAFSLSEGGKEMSVPLRRPHQDSDETDPFGLYSSTPHTQPPAEDLSATESVSVPTARLLNLSDFFVRYAYMGLAALDALSDADPPLADPADVTRELDAWRGLAGGPLWDCQLFVAQMLDAAMAHQCGSCPLSFIKDCLTRYADLTAALSKADILSTRLRGPSMTPQTKDLERLNSIAAKAVDRAARWYASDGEDDGQMMDVLLAFPDLLGECTRHLGNATRMLLRMSVTSAAGDCGVCDKVDGLHRSLVALHEGFSHRYAHEHLLYRMHIGDQADVLSTSVAAINDMLSLRSHPVLGGHVDPHCSDALLLSTGRILKAVGLGLSRKIKGGKAAGYTMRPGDMVALLRVFGRLRHMRPSHQAADTTHLYDNEVPLQALTDLVHEVERCLCAWSPGQLLALSSTIGLFRSPPHHEDSRRSDEILNALANALEVELSRRSSRETFMDDEEGDEVLDQQFVVAGDVAASAISGMHVCGASV</sequence>
<feature type="region of interest" description="Disordered" evidence="1">
    <location>
        <begin position="1"/>
        <end position="59"/>
    </location>
</feature>
<dbReference type="InParanoid" id="A0A0G4F4N8"/>